<evidence type="ECO:0000313" key="3">
    <source>
        <dbReference type="Proteomes" id="UP000029033"/>
    </source>
</evidence>
<dbReference type="STRING" id="158787.BSCA_1752"/>
<keyword evidence="3" id="KW-1185">Reference proteome</keyword>
<dbReference type="AlphaFoldDB" id="A0A087DCI8"/>
<dbReference type="Proteomes" id="UP000029033">
    <property type="component" value="Unassembled WGS sequence"/>
</dbReference>
<gene>
    <name evidence="2" type="ORF">BSCA_1752</name>
</gene>
<comment type="caution">
    <text evidence="2">The sequence shown here is derived from an EMBL/GenBank/DDBJ whole genome shotgun (WGS) entry which is preliminary data.</text>
</comment>
<feature type="region of interest" description="Disordered" evidence="1">
    <location>
        <begin position="1"/>
        <end position="29"/>
    </location>
</feature>
<accession>A0A087DCI8</accession>
<proteinExistence type="predicted"/>
<dbReference type="EMBL" id="JGZO01000013">
    <property type="protein sequence ID" value="KFI93238.1"/>
    <property type="molecule type" value="Genomic_DNA"/>
</dbReference>
<sequence>MAMEAMETMGSEPVTAMAGRLPAPRDSFR</sequence>
<organism evidence="2 3">
    <name type="scientific">Bifidobacterium scardovii</name>
    <dbReference type="NCBI Taxonomy" id="158787"/>
    <lineage>
        <taxon>Bacteria</taxon>
        <taxon>Bacillati</taxon>
        <taxon>Actinomycetota</taxon>
        <taxon>Actinomycetes</taxon>
        <taxon>Bifidobacteriales</taxon>
        <taxon>Bifidobacteriaceae</taxon>
        <taxon>Bifidobacterium</taxon>
    </lineage>
</organism>
<evidence type="ECO:0000313" key="2">
    <source>
        <dbReference type="EMBL" id="KFI93238.1"/>
    </source>
</evidence>
<protein>
    <submittedName>
        <fullName evidence="2">Uncharacterized protein</fullName>
    </submittedName>
</protein>
<evidence type="ECO:0000256" key="1">
    <source>
        <dbReference type="SAM" id="MobiDB-lite"/>
    </source>
</evidence>
<reference evidence="2 3" key="1">
    <citation type="submission" date="2014-03" db="EMBL/GenBank/DDBJ databases">
        <title>Genomics of Bifidobacteria.</title>
        <authorList>
            <person name="Ventura M."/>
            <person name="Milani C."/>
            <person name="Lugli G.A."/>
        </authorList>
    </citation>
    <scope>NUCLEOTIDE SEQUENCE [LARGE SCALE GENOMIC DNA]</scope>
    <source>
        <strain evidence="2 3">LMG 21589</strain>
    </source>
</reference>
<name>A0A087DCI8_9BIFI</name>